<feature type="region of interest" description="Disordered" evidence="1">
    <location>
        <begin position="22"/>
        <end position="46"/>
    </location>
</feature>
<dbReference type="Gene3D" id="1.10.10.60">
    <property type="entry name" value="Homeodomain-like"/>
    <property type="match status" value="1"/>
</dbReference>
<evidence type="ECO:0000259" key="2">
    <source>
        <dbReference type="Pfam" id="PF02954"/>
    </source>
</evidence>
<dbReference type="InterPro" id="IPR009057">
    <property type="entry name" value="Homeodomain-like_sf"/>
</dbReference>
<dbReference type="Pfam" id="PF02954">
    <property type="entry name" value="HTH_8"/>
    <property type="match status" value="1"/>
</dbReference>
<feature type="domain" description="DNA binding HTH" evidence="2">
    <location>
        <begin position="160"/>
        <end position="200"/>
    </location>
</feature>
<dbReference type="Proteomes" id="UP001060275">
    <property type="component" value="Unassembled WGS sequence"/>
</dbReference>
<evidence type="ECO:0000313" key="4">
    <source>
        <dbReference type="Proteomes" id="UP001060275"/>
    </source>
</evidence>
<proteinExistence type="predicted"/>
<reference evidence="3" key="1">
    <citation type="submission" date="2022-06" db="EMBL/GenBank/DDBJ databases">
        <title>Devosia sp. XJ19-45 genome assembly.</title>
        <authorList>
            <person name="Li B."/>
            <person name="Cai M."/>
            <person name="Nie G."/>
            <person name="Li W."/>
        </authorList>
    </citation>
    <scope>NUCLEOTIDE SEQUENCE</scope>
    <source>
        <strain evidence="3">XJ19-45</strain>
    </source>
</reference>
<feature type="compositionally biased region" description="Polar residues" evidence="1">
    <location>
        <begin position="27"/>
        <end position="38"/>
    </location>
</feature>
<evidence type="ECO:0000313" key="3">
    <source>
        <dbReference type="EMBL" id="MCP8886893.1"/>
    </source>
</evidence>
<gene>
    <name evidence="3" type="ORF">NF348_07235</name>
</gene>
<keyword evidence="4" id="KW-1185">Reference proteome</keyword>
<dbReference type="GO" id="GO:0043565">
    <property type="term" value="F:sequence-specific DNA binding"/>
    <property type="evidence" value="ECO:0007669"/>
    <property type="project" value="InterPro"/>
</dbReference>
<evidence type="ECO:0000256" key="1">
    <source>
        <dbReference type="SAM" id="MobiDB-lite"/>
    </source>
</evidence>
<name>A0A9Q4ANP0_9HYPH</name>
<dbReference type="PRINTS" id="PR01590">
    <property type="entry name" value="HTHFIS"/>
</dbReference>
<comment type="caution">
    <text evidence="3">The sequence shown here is derived from an EMBL/GenBank/DDBJ whole genome shotgun (WGS) entry which is preliminary data.</text>
</comment>
<dbReference type="AlphaFoldDB" id="A0A9Q4ANP0"/>
<dbReference type="SUPFAM" id="SSF46689">
    <property type="entry name" value="Homeodomain-like"/>
    <property type="match status" value="1"/>
</dbReference>
<dbReference type="EMBL" id="JAMWDU010000002">
    <property type="protein sequence ID" value="MCP8886893.1"/>
    <property type="molecule type" value="Genomic_DNA"/>
</dbReference>
<protein>
    <recommendedName>
        <fullName evidence="2">DNA binding HTH domain-containing protein</fullName>
    </recommendedName>
</protein>
<sequence>MAENLSVFGSYGPQAEGRVFGRRNADTAPSPTVRTSTFGKRRSRPGERLSMQRVRLIQLRAQLIEVFQDPAFPEETPDIVLVEAGETPRLLIGRSALVAVDEQTGQLVFIETAGPADTTVITADDDRLIDHILGHFTGHDRSDTPHRTSRAARTLVGQTLHEIERHVILQTLRHCGGNRTRTARMLGVSLRTVRNKLRTYWFESETHDANG</sequence>
<dbReference type="RefSeq" id="WP_254673434.1">
    <property type="nucleotide sequence ID" value="NZ_JAMWDU010000002.1"/>
</dbReference>
<organism evidence="3 4">
    <name type="scientific">Devosia ureilytica</name>
    <dbReference type="NCBI Taxonomy" id="2952754"/>
    <lineage>
        <taxon>Bacteria</taxon>
        <taxon>Pseudomonadati</taxon>
        <taxon>Pseudomonadota</taxon>
        <taxon>Alphaproteobacteria</taxon>
        <taxon>Hyphomicrobiales</taxon>
        <taxon>Devosiaceae</taxon>
        <taxon>Devosia</taxon>
    </lineage>
</organism>
<accession>A0A9Q4ANP0</accession>
<dbReference type="InterPro" id="IPR002197">
    <property type="entry name" value="HTH_Fis"/>
</dbReference>